<dbReference type="RefSeq" id="XP_055897105.1">
    <property type="nucleotide sequence ID" value="XM_056041130.1"/>
</dbReference>
<feature type="compositionally biased region" description="Polar residues" evidence="3">
    <location>
        <begin position="1649"/>
        <end position="1662"/>
    </location>
</feature>
<evidence type="ECO:0000259" key="5">
    <source>
        <dbReference type="PROSITE" id="PS50004"/>
    </source>
</evidence>
<dbReference type="InterPro" id="IPR001936">
    <property type="entry name" value="RasGAP_dom"/>
</dbReference>
<dbReference type="InterPro" id="IPR039360">
    <property type="entry name" value="Ras_GTPase"/>
</dbReference>
<dbReference type="OMA" id="INSFCYF"/>
<dbReference type="SMART" id="SM00239">
    <property type="entry name" value="C2"/>
    <property type="match status" value="1"/>
</dbReference>
<proteinExistence type="predicted"/>
<feature type="compositionally biased region" description="Polar residues" evidence="3">
    <location>
        <begin position="938"/>
        <end position="950"/>
    </location>
</feature>
<feature type="region of interest" description="Disordered" evidence="3">
    <location>
        <begin position="1098"/>
        <end position="1127"/>
    </location>
</feature>
<dbReference type="InterPro" id="IPR035892">
    <property type="entry name" value="C2_domain_sf"/>
</dbReference>
<dbReference type="InterPro" id="IPR008936">
    <property type="entry name" value="Rho_GTPase_activation_prot"/>
</dbReference>
<dbReference type="Proteomes" id="UP001165740">
    <property type="component" value="Chromosome 9"/>
</dbReference>
<dbReference type="InterPro" id="IPR001849">
    <property type="entry name" value="PH_domain"/>
</dbReference>
<feature type="domain" description="PH" evidence="4">
    <location>
        <begin position="364"/>
        <end position="396"/>
    </location>
</feature>
<feature type="region of interest" description="Disordered" evidence="3">
    <location>
        <begin position="1554"/>
        <end position="1581"/>
    </location>
</feature>
<feature type="region of interest" description="Disordered" evidence="3">
    <location>
        <begin position="229"/>
        <end position="294"/>
    </location>
</feature>
<dbReference type="PROSITE" id="PS50004">
    <property type="entry name" value="C2"/>
    <property type="match status" value="1"/>
</dbReference>
<dbReference type="Gene3D" id="2.60.40.150">
    <property type="entry name" value="C2 domain"/>
    <property type="match status" value="1"/>
</dbReference>
<dbReference type="InterPro" id="IPR000008">
    <property type="entry name" value="C2_dom"/>
</dbReference>
<evidence type="ECO:0000313" key="7">
    <source>
        <dbReference type="Proteomes" id="UP001165740"/>
    </source>
</evidence>
<feature type="compositionally biased region" description="Low complexity" evidence="3">
    <location>
        <begin position="1477"/>
        <end position="1500"/>
    </location>
</feature>
<sequence length="1831" mass="203546">MSQRYILEEIVTKGWLHVWDVDLDLDKRLFCAGRHPKPLWKPEFCVFRTGDCILTFSQTEQTDSDQNDQTQVSRLDGGREHFHKRWGYNLLDIITENTELLTSHIDELDTSSESFFRPRGVTIQYRNESLPDLLDSRHQDLAQFSRYGLKHNYPSSNFLGSDHEIHPSRMKGIKQNLHSTDSSLERVDTERRGSLPLVSPYNGSTESVSTTSKLANLFTKKGFKNNLKRTKSATKLDRKRSSPNLSENDTTSLMGTLRRTMSLGRLSKRKGKSNRELAGGGGTPPSASQSRQITPHASPALFCPCFYSSDDQLSTWSLINAKLRSSRSHESLLATPPSMHSFDLRDPDVEVKPLHSSVLGQGQCFKVATSQGSKYISCTTAEERDRWLSSLRRAHRPHEEHLRRTDSSLKLWILEAKNVAPKKRYFCEILLDRELYAVTSIKTMTEMLFWGEHFEFKNLPAVETITINLYRDADKKKKKDKTTLVGYINLCLSEINNRQVIEKWITCSSGTVGKAGKETKSELPIIRIKARKQTVDILPLDAYQSFIKYLSTDYKKLCQMFEPLLSVREKEDFATSLVHILQKQSKACEFLSDIVMEEISRLDDEHLTFRGNSIATKAMEAYMKLVGEKYLQDTLGGFVKELIQTTDDCEVDPTKVPSQPLLTCQQKNLDMYCNLVWAKVIDSAIRFPYEMRQVFANLREKCKARGKEDYSDNLISGCIFLRFLCPAILSPSLFNLTQEYPNERASRNLTLIAKTIQTLANFTQFGGKEEFMIFMNSFVEREASNMKTFLHKISSDEGSNQFLEFDGYIDLGKELSVLHCLLSEYMEKHSQTSGKQFEELNQLINNLTSAYDDPTVGQKKTPPEPRNRKSQIYDNLVHIPSPTKNTSQTSNTPRSKNMVSSSSTEILIEILQQCGESSEDIAALTSRIKPSDDGAEVTASSFKHSTSHTVVKSKREAEHKSYSERRLNETWSRMVHAADSGEMFDLIPFMDEDMQNSSAELELNAHGSQVSIGPVSTVTSSGYQSNSPTDMSSHQQVIELTREVTRSPVIHYPVATPPQPLAFANPLFRHQQQPRTGGKVMSSAVATHHGMTLAQTVQRVSSDSSLSSDDGQPETDGKPSYVKTSDYSSNIAPLKKLSQLSSSSSDESLSGQQLTSTSNFVHSTSTNFVSPSTKVSSVMSSLNASTMNGCSTFPRRYHHNRQQDHSTAAAGDINPPALPKEAQDKWETSSSSRVPLYQRQFSNPASAAHTVKQPTRPYQNRAGLTTNPAGHVQQRNISGKGIAGFMGTSLDAQSPQSNLTTSSPSVPPRSINSGKKTNDLISPAGHRQPSGISSPASYRSNGNVNMNSNAFSSPKSLNSHVISHRPPASAMATSTGWQMAHQVERSSSSQENSSSSSDSSPQSLVRSTQHQVGGMHESSSAHSISSAPSLSQPWSYTPTHSDSNSSLSSLTKVGSQAPARSDSSSSVGGMNMSHRISQTPSDSNSSVSSGNNNSMSFSSSKLDNRGQYLSSSNPFNSRLSSISDSQIHTSSLQSTPLPQPPAFLTSKYSVVHPASPRTERSASYHSNTDSSSSGSSSRSAYMVSRSMDLGYLSKQGESLKRASTDSTLNQPPNNLSPTSSGQSRSLSREDSAQSVSSSASTTANRRLSPQSTVHMGISSVQRKLQEQERTKQEYEQEVHVLRQQLLEAQERLQQAEMRLLEHEVETHNLMGEWQSRLVESEEKMRRQQAEKDEQMKAIIGRLQVIEEELKKEQADMASAVEHKQQVIEVQEHRIRKLDEANSKLLLSLADLKARAARAAALEERDENSNSSPATLCNGDVQEIAGFKTSSC</sequence>
<dbReference type="PANTHER" id="PTHR10194">
    <property type="entry name" value="RAS GTPASE-ACTIVATING PROTEINS"/>
    <property type="match status" value="1"/>
</dbReference>
<dbReference type="SUPFAM" id="SSF48350">
    <property type="entry name" value="GTPase activation domain, GAP"/>
    <property type="match status" value="1"/>
</dbReference>
<dbReference type="PROSITE" id="PS50018">
    <property type="entry name" value="RAS_GTPASE_ACTIV_2"/>
    <property type="match status" value="1"/>
</dbReference>
<dbReference type="Pfam" id="PF00616">
    <property type="entry name" value="RasGAP"/>
    <property type="match status" value="1"/>
</dbReference>
<dbReference type="InterPro" id="IPR021887">
    <property type="entry name" value="DAB2P_C"/>
</dbReference>
<dbReference type="PROSITE" id="PS50003">
    <property type="entry name" value="PH_DOMAIN"/>
    <property type="match status" value="1"/>
</dbReference>
<feature type="domain" description="Ras-GAP" evidence="6">
    <location>
        <begin position="569"/>
        <end position="761"/>
    </location>
</feature>
<accession>A0A9W3BCD7</accession>
<feature type="compositionally biased region" description="Polar residues" evidence="3">
    <location>
        <begin position="882"/>
        <end position="899"/>
    </location>
</feature>
<dbReference type="SMART" id="SM00233">
    <property type="entry name" value="PH"/>
    <property type="match status" value="1"/>
</dbReference>
<dbReference type="InterPro" id="IPR023152">
    <property type="entry name" value="RasGAP_CS"/>
</dbReference>
<feature type="compositionally biased region" description="Low complexity" evidence="3">
    <location>
        <begin position="1101"/>
        <end position="1110"/>
    </location>
</feature>
<feature type="region of interest" description="Disordered" evidence="3">
    <location>
        <begin position="848"/>
        <end position="901"/>
    </location>
</feature>
<feature type="compositionally biased region" description="Polar residues" evidence="3">
    <location>
        <begin position="1228"/>
        <end position="1245"/>
    </location>
</feature>
<feature type="domain" description="C2" evidence="5">
    <location>
        <begin position="387"/>
        <end position="505"/>
    </location>
</feature>
<feature type="compositionally biased region" description="Polar residues" evidence="3">
    <location>
        <begin position="1330"/>
        <end position="1361"/>
    </location>
</feature>
<reference evidence="8" key="1">
    <citation type="submission" date="2025-08" db="UniProtKB">
        <authorList>
            <consortium name="RefSeq"/>
        </authorList>
    </citation>
    <scope>IDENTIFICATION</scope>
</reference>
<feature type="region of interest" description="Disordered" evidence="3">
    <location>
        <begin position="1192"/>
        <end position="1512"/>
    </location>
</feature>
<dbReference type="PANTHER" id="PTHR10194:SF60">
    <property type="entry name" value="RAS GTPASE-ACTIVATING PROTEIN RASKOL"/>
    <property type="match status" value="1"/>
</dbReference>
<feature type="compositionally biased region" description="Low complexity" evidence="3">
    <location>
        <begin position="1386"/>
        <end position="1407"/>
    </location>
</feature>
<dbReference type="Gene3D" id="1.10.506.10">
    <property type="entry name" value="GTPase Activation - p120gap, domain 1"/>
    <property type="match status" value="2"/>
</dbReference>
<feature type="compositionally biased region" description="Low complexity" evidence="3">
    <location>
        <begin position="1563"/>
        <end position="1581"/>
    </location>
</feature>
<evidence type="ECO:0000259" key="6">
    <source>
        <dbReference type="PROSITE" id="PS50018"/>
    </source>
</evidence>
<dbReference type="InterPro" id="IPR057606">
    <property type="entry name" value="SynGAP1-like_PH"/>
</dbReference>
<feature type="region of interest" description="Disordered" evidence="3">
    <location>
        <begin position="931"/>
        <end position="961"/>
    </location>
</feature>
<evidence type="ECO:0000313" key="8">
    <source>
        <dbReference type="RefSeq" id="XP_055897105.1"/>
    </source>
</evidence>
<dbReference type="CDD" id="cd05136">
    <property type="entry name" value="RasGAP_DAB2IP"/>
    <property type="match status" value="1"/>
</dbReference>
<dbReference type="Pfam" id="PF25321">
    <property type="entry name" value="PH_RASGAP"/>
    <property type="match status" value="1"/>
</dbReference>
<feature type="compositionally biased region" description="Low complexity" evidence="3">
    <location>
        <begin position="1632"/>
        <end position="1648"/>
    </location>
</feature>
<evidence type="ECO:0000256" key="3">
    <source>
        <dbReference type="SAM" id="MobiDB-lite"/>
    </source>
</evidence>
<keyword evidence="7" id="KW-1185">Reference proteome</keyword>
<dbReference type="GeneID" id="106071147"/>
<evidence type="ECO:0000259" key="4">
    <source>
        <dbReference type="PROSITE" id="PS50003"/>
    </source>
</evidence>
<feature type="compositionally biased region" description="Polar residues" evidence="3">
    <location>
        <begin position="1290"/>
        <end position="1315"/>
    </location>
</feature>
<feature type="compositionally biased region" description="Polar residues" evidence="3">
    <location>
        <begin position="285"/>
        <end position="294"/>
    </location>
</feature>
<feature type="region of interest" description="Disordered" evidence="3">
    <location>
        <begin position="1596"/>
        <end position="1670"/>
    </location>
</feature>
<dbReference type="Pfam" id="PF12004">
    <property type="entry name" value="DAB2P_C"/>
    <property type="match status" value="1"/>
</dbReference>
<evidence type="ECO:0000256" key="2">
    <source>
        <dbReference type="ARBA" id="ARBA00022553"/>
    </source>
</evidence>
<feature type="compositionally biased region" description="Low complexity" evidence="3">
    <location>
        <begin position="1418"/>
        <end position="1450"/>
    </location>
</feature>
<protein>
    <submittedName>
        <fullName evidence="8">Ras/Rap GTPase-activating protein SynGAP-like isoform X1</fullName>
    </submittedName>
</protein>
<dbReference type="OrthoDB" id="5572587at2759"/>
<feature type="compositionally biased region" description="Polar residues" evidence="3">
    <location>
        <begin position="242"/>
        <end position="254"/>
    </location>
</feature>
<dbReference type="SMART" id="SM00323">
    <property type="entry name" value="RasGAP"/>
    <property type="match status" value="1"/>
</dbReference>
<organism evidence="7 8">
    <name type="scientific">Biomphalaria glabrata</name>
    <name type="common">Bloodfluke planorb</name>
    <name type="synonym">Freshwater snail</name>
    <dbReference type="NCBI Taxonomy" id="6526"/>
    <lineage>
        <taxon>Eukaryota</taxon>
        <taxon>Metazoa</taxon>
        <taxon>Spiralia</taxon>
        <taxon>Lophotrochozoa</taxon>
        <taxon>Mollusca</taxon>
        <taxon>Gastropoda</taxon>
        <taxon>Heterobranchia</taxon>
        <taxon>Euthyneura</taxon>
        <taxon>Panpulmonata</taxon>
        <taxon>Hygrophila</taxon>
        <taxon>Lymnaeoidea</taxon>
        <taxon>Planorbidae</taxon>
        <taxon>Biomphalaria</taxon>
    </lineage>
</organism>
<dbReference type="GO" id="GO:0005096">
    <property type="term" value="F:GTPase activator activity"/>
    <property type="evidence" value="ECO:0007669"/>
    <property type="project" value="UniProtKB-KW"/>
</dbReference>
<dbReference type="SUPFAM" id="SSF50729">
    <property type="entry name" value="PH domain-like"/>
    <property type="match status" value="1"/>
</dbReference>
<evidence type="ECO:0000256" key="1">
    <source>
        <dbReference type="ARBA" id="ARBA00022468"/>
    </source>
</evidence>
<keyword evidence="2" id="KW-0597">Phosphoprotein</keyword>
<gene>
    <name evidence="8" type="primary">LOC106071147</name>
</gene>
<dbReference type="PROSITE" id="PS00509">
    <property type="entry name" value="RAS_GTPASE_ACTIV_1"/>
    <property type="match status" value="1"/>
</dbReference>
<feature type="compositionally biased region" description="Polar residues" evidence="3">
    <location>
        <begin position="1252"/>
        <end position="1277"/>
    </location>
</feature>
<dbReference type="CDD" id="cd04013">
    <property type="entry name" value="C2_SynGAP_like"/>
    <property type="match status" value="1"/>
</dbReference>
<name>A0A9W3BCD7_BIOGL</name>
<feature type="compositionally biased region" description="Polar residues" evidence="3">
    <location>
        <begin position="1604"/>
        <end position="1625"/>
    </location>
</feature>
<dbReference type="SUPFAM" id="SSF49562">
    <property type="entry name" value="C2 domain (Calcium/lipid-binding domain, CaLB)"/>
    <property type="match status" value="1"/>
</dbReference>
<keyword evidence="1" id="KW-0343">GTPase activation</keyword>